<comment type="caution">
    <text evidence="3">The sequence shown here is derived from an EMBL/GenBank/DDBJ whole genome shotgun (WGS) entry which is preliminary data.</text>
</comment>
<feature type="coiled-coil region" evidence="1">
    <location>
        <begin position="196"/>
        <end position="223"/>
    </location>
</feature>
<evidence type="ECO:0000256" key="1">
    <source>
        <dbReference type="SAM" id="Coils"/>
    </source>
</evidence>
<dbReference type="Pfam" id="PF11709">
    <property type="entry name" value="Mit_ribos_Mrp51"/>
    <property type="match status" value="1"/>
</dbReference>
<evidence type="ECO:0000256" key="2">
    <source>
        <dbReference type="SAM" id="MobiDB-lite"/>
    </source>
</evidence>
<feature type="region of interest" description="Disordered" evidence="2">
    <location>
        <begin position="119"/>
        <end position="151"/>
    </location>
</feature>
<feature type="region of interest" description="Disordered" evidence="2">
    <location>
        <begin position="287"/>
        <end position="317"/>
    </location>
</feature>
<accession>A0A370TWT0</accession>
<dbReference type="EMBL" id="NPIC01000002">
    <property type="protein sequence ID" value="RDL39981.1"/>
    <property type="molecule type" value="Genomic_DNA"/>
</dbReference>
<dbReference type="GO" id="GO:0003735">
    <property type="term" value="F:structural constituent of ribosome"/>
    <property type="evidence" value="ECO:0007669"/>
    <property type="project" value="TreeGrafter"/>
</dbReference>
<organism evidence="3 4">
    <name type="scientific">Venustampulla echinocandica</name>
    <dbReference type="NCBI Taxonomy" id="2656787"/>
    <lineage>
        <taxon>Eukaryota</taxon>
        <taxon>Fungi</taxon>
        <taxon>Dikarya</taxon>
        <taxon>Ascomycota</taxon>
        <taxon>Pezizomycotina</taxon>
        <taxon>Leotiomycetes</taxon>
        <taxon>Helotiales</taxon>
        <taxon>Pleuroascaceae</taxon>
        <taxon>Venustampulla</taxon>
    </lineage>
</organism>
<dbReference type="STRING" id="2656787.A0A370TWT0"/>
<dbReference type="GO" id="GO:0005763">
    <property type="term" value="C:mitochondrial small ribosomal subunit"/>
    <property type="evidence" value="ECO:0007669"/>
    <property type="project" value="TreeGrafter"/>
</dbReference>
<evidence type="ECO:0000313" key="4">
    <source>
        <dbReference type="Proteomes" id="UP000254866"/>
    </source>
</evidence>
<keyword evidence="1" id="KW-0175">Coiled coil</keyword>
<reference evidence="3 4" key="1">
    <citation type="journal article" date="2018" name="IMA Fungus">
        <title>IMA Genome-F 9: Draft genome sequence of Annulohypoxylon stygium, Aspergillus mulundensis, Berkeleyomyces basicola (syn. Thielaviopsis basicola), Ceratocystis smalleyi, two Cercospora beticola strains, Coleophoma cylindrospora, Fusarium fracticaudum, Phialophora cf. hyalina, and Morchella septimelata.</title>
        <authorList>
            <person name="Wingfield B.D."/>
            <person name="Bills G.F."/>
            <person name="Dong Y."/>
            <person name="Huang W."/>
            <person name="Nel W.J."/>
            <person name="Swalarsk-Parry B.S."/>
            <person name="Vaghefi N."/>
            <person name="Wilken P.M."/>
            <person name="An Z."/>
            <person name="de Beer Z.W."/>
            <person name="De Vos L."/>
            <person name="Chen L."/>
            <person name="Duong T.A."/>
            <person name="Gao Y."/>
            <person name="Hammerbacher A."/>
            <person name="Kikkert J.R."/>
            <person name="Li Y."/>
            <person name="Li H."/>
            <person name="Li K."/>
            <person name="Li Q."/>
            <person name="Liu X."/>
            <person name="Ma X."/>
            <person name="Naidoo K."/>
            <person name="Pethybridge S.J."/>
            <person name="Sun J."/>
            <person name="Steenkamp E.T."/>
            <person name="van der Nest M.A."/>
            <person name="van Wyk S."/>
            <person name="Wingfield M.J."/>
            <person name="Xiong C."/>
            <person name="Yue Q."/>
            <person name="Zhang X."/>
        </authorList>
    </citation>
    <scope>NUCLEOTIDE SEQUENCE [LARGE SCALE GENOMIC DNA]</scope>
    <source>
        <strain evidence="3 4">BP 5553</strain>
    </source>
</reference>
<dbReference type="Proteomes" id="UP000254866">
    <property type="component" value="Unassembled WGS sequence"/>
</dbReference>
<keyword evidence="4" id="KW-1185">Reference proteome</keyword>
<dbReference type="AlphaFoldDB" id="A0A370TWT0"/>
<dbReference type="PANTHER" id="PTHR28058:SF1">
    <property type="entry name" value="SMALL RIBOSOMAL SUBUNIT PROTEIN BS1M"/>
    <property type="match status" value="1"/>
</dbReference>
<dbReference type="RefSeq" id="XP_031872637.1">
    <property type="nucleotide sequence ID" value="XM_032012944.1"/>
</dbReference>
<dbReference type="GeneID" id="43597170"/>
<name>A0A370TWT0_9HELO</name>
<evidence type="ECO:0000313" key="3">
    <source>
        <dbReference type="EMBL" id="RDL39981.1"/>
    </source>
</evidence>
<proteinExistence type="predicted"/>
<dbReference type="PANTHER" id="PTHR28058">
    <property type="entry name" value="37S RIBOSOMAL PROTEIN MRP51, MITOCHONDRIAL"/>
    <property type="match status" value="1"/>
</dbReference>
<dbReference type="OrthoDB" id="3913595at2759"/>
<protein>
    <submittedName>
        <fullName evidence="3">Uncharacterized protein</fullName>
    </submittedName>
</protein>
<sequence length="478" mass="51741">MASRSVAPGAALLRASRVFAIPPALPRPTGDYAAASGGFSSDTATLPHPIHQSLTTFQSSLERGDWGLKRSLPLRSTTKTSTPLIKVEAMDTFEQITEFASAADHTLSLQKWQEMGIPITTPKPKRESNFEGTGSGRSVFEDDLDSTTHGTNAHVKDTTRWKFKGPWLAGQTEGEFNNYVQKEVRKRKTEFRKFLRRECAAAINKETQQRKNLKKDAEAEATEAQSILGPQDITDEQLSTYIQTLREDRAELFKQIRTFLDLPPSPVRKDAGLFNVAELMFSSSLLPNSGPDGQSEAASMSPYAESGPPKTHPSAGLSYGRTSSKLFNHPVYGPQKYSPPVQARVVTPSRSATGTLGAALGVGGFVTRLPASEQLGQAGYYSRDKAMKSSPLVGLSKVDPDNKAGAKLYVQPTRATVDAQGKVVLQVSLADPVAVAVKEDKVDELPVAEPPRRISPLGATRSIRIEGQNNSSGSLYGI</sequence>
<dbReference type="GO" id="GO:0070124">
    <property type="term" value="P:mitochondrial translational initiation"/>
    <property type="evidence" value="ECO:0007669"/>
    <property type="project" value="TreeGrafter"/>
</dbReference>
<gene>
    <name evidence="3" type="ORF">BP5553_04321</name>
</gene>
<dbReference type="InterPro" id="IPR016712">
    <property type="entry name" value="Rbsml_bS1m-like"/>
</dbReference>